<organism evidence="3 4">
    <name type="scientific">Halteria grandinella</name>
    <dbReference type="NCBI Taxonomy" id="5974"/>
    <lineage>
        <taxon>Eukaryota</taxon>
        <taxon>Sar</taxon>
        <taxon>Alveolata</taxon>
        <taxon>Ciliophora</taxon>
        <taxon>Intramacronucleata</taxon>
        <taxon>Spirotrichea</taxon>
        <taxon>Stichotrichia</taxon>
        <taxon>Sporadotrichida</taxon>
        <taxon>Halteriidae</taxon>
        <taxon>Halteria</taxon>
    </lineage>
</organism>
<dbReference type="PROSITE" id="PS50195">
    <property type="entry name" value="PX"/>
    <property type="match status" value="1"/>
</dbReference>
<evidence type="ECO:0000259" key="2">
    <source>
        <dbReference type="PROSITE" id="PS50195"/>
    </source>
</evidence>
<dbReference type="Proteomes" id="UP000785679">
    <property type="component" value="Unassembled WGS sequence"/>
</dbReference>
<evidence type="ECO:0000256" key="1">
    <source>
        <dbReference type="SAM" id="Coils"/>
    </source>
</evidence>
<dbReference type="SUPFAM" id="SSF64268">
    <property type="entry name" value="PX domain"/>
    <property type="match status" value="1"/>
</dbReference>
<dbReference type="EMBL" id="RRYP01002282">
    <property type="protein sequence ID" value="TNV84951.1"/>
    <property type="molecule type" value="Genomic_DNA"/>
</dbReference>
<protein>
    <recommendedName>
        <fullName evidence="2">PX domain-containing protein</fullName>
    </recommendedName>
</protein>
<feature type="coiled-coil region" evidence="1">
    <location>
        <begin position="315"/>
        <end position="342"/>
    </location>
</feature>
<evidence type="ECO:0000313" key="3">
    <source>
        <dbReference type="EMBL" id="TNV84951.1"/>
    </source>
</evidence>
<dbReference type="Pfam" id="PF00787">
    <property type="entry name" value="PX"/>
    <property type="match status" value="1"/>
</dbReference>
<dbReference type="PANTHER" id="PTHR10555">
    <property type="entry name" value="SORTING NEXIN"/>
    <property type="match status" value="1"/>
</dbReference>
<accession>A0A8J8T852</accession>
<feature type="domain" description="PX" evidence="2">
    <location>
        <begin position="52"/>
        <end position="171"/>
    </location>
</feature>
<dbReference type="OrthoDB" id="422186at2759"/>
<dbReference type="GO" id="GO:0005768">
    <property type="term" value="C:endosome"/>
    <property type="evidence" value="ECO:0007669"/>
    <property type="project" value="TreeGrafter"/>
</dbReference>
<dbReference type="InterPro" id="IPR001683">
    <property type="entry name" value="PX_dom"/>
</dbReference>
<reference evidence="3" key="1">
    <citation type="submission" date="2019-06" db="EMBL/GenBank/DDBJ databases">
        <authorList>
            <person name="Zheng W."/>
        </authorList>
    </citation>
    <scope>NUCLEOTIDE SEQUENCE</scope>
    <source>
        <strain evidence="3">QDHG01</strain>
    </source>
</reference>
<dbReference type="AlphaFoldDB" id="A0A8J8T852"/>
<proteinExistence type="predicted"/>
<name>A0A8J8T852_HALGN</name>
<evidence type="ECO:0000313" key="4">
    <source>
        <dbReference type="Proteomes" id="UP000785679"/>
    </source>
</evidence>
<sequence>MSSVIQESRISRFSARSSSSMAELFERNIGGTGKNKSKRKYCKKLPDTMLSRTNAVVCKVHYVRQEVESNMLGYFVRDSSLSMDILTLPFDWRVTRTHLHFASLRTHLLNKYPQTLIPQLPRYDYAKVLSKEKLAKRAAYYERFLTCVMRSMTLRGCELVVDFLREKNLQFFEGKVLATQEETVPHAIDELNTLVGEVDIESAVQSKLFCDGLPDMIQAQKEIATLVSQKLKRIQARSKEQAADFFAITAELQRLQQIVKDKELSHPLSQLYGQLSDLMRRQGDFASWSAEVLNTELSGWFKYVREQSGSLKEAMHLREEAIKKYDRELESLNRQKEYLLRNYGPEHWGVSADLEKEIASLKTDTQRAYSYMLPYETREVEKLLHEAEFFTNQMCREIKRVYAQDYELLRSTTLTLGEMMQRFVYQVDKGWRGLTQYYTNLNEQRRQEDEKSLLAQANYIIEEGDEGASIMGKEDMLEQLKQAEEEQQQQHVLIDMDKIDEKDGKSQKQKNRLTMVGQGELGERLLEKELLA</sequence>
<dbReference type="PANTHER" id="PTHR10555:SF170">
    <property type="entry name" value="FI18122P1"/>
    <property type="match status" value="1"/>
</dbReference>
<gene>
    <name evidence="3" type="ORF">FGO68_gene158</name>
</gene>
<keyword evidence="4" id="KW-1185">Reference proteome</keyword>
<comment type="caution">
    <text evidence="3">The sequence shown here is derived from an EMBL/GenBank/DDBJ whole genome shotgun (WGS) entry which is preliminary data.</text>
</comment>
<keyword evidence="1" id="KW-0175">Coiled coil</keyword>
<dbReference type="GO" id="GO:0035091">
    <property type="term" value="F:phosphatidylinositol binding"/>
    <property type="evidence" value="ECO:0007669"/>
    <property type="project" value="InterPro"/>
</dbReference>
<dbReference type="Gene3D" id="3.30.1520.10">
    <property type="entry name" value="Phox-like domain"/>
    <property type="match status" value="1"/>
</dbReference>
<dbReference type="InterPro" id="IPR036871">
    <property type="entry name" value="PX_dom_sf"/>
</dbReference>